<evidence type="ECO:0000259" key="1">
    <source>
        <dbReference type="Pfam" id="PF06924"/>
    </source>
</evidence>
<feature type="domain" description="YubB ferredoxin-like" evidence="2">
    <location>
        <begin position="221"/>
        <end position="293"/>
    </location>
</feature>
<feature type="domain" description="DUF1281" evidence="1">
    <location>
        <begin position="33"/>
        <end position="210"/>
    </location>
</feature>
<dbReference type="SUPFAM" id="SSF160940">
    <property type="entry name" value="Api92-like"/>
    <property type="match status" value="1"/>
</dbReference>
<dbReference type="InterPro" id="IPR041329">
    <property type="entry name" value="YubB_C"/>
</dbReference>
<organism evidence="3 4">
    <name type="scientific">Zophobihabitans entericus</name>
    <dbReference type="NCBI Taxonomy" id="1635327"/>
    <lineage>
        <taxon>Bacteria</taxon>
        <taxon>Pseudomonadati</taxon>
        <taxon>Pseudomonadota</taxon>
        <taxon>Gammaproteobacteria</taxon>
        <taxon>Orbales</taxon>
        <taxon>Orbaceae</taxon>
        <taxon>Zophobihabitans</taxon>
    </lineage>
</organism>
<gene>
    <name evidence="3" type="ORF">IPMB12_10885</name>
</gene>
<accession>A0A6G9IEM2</accession>
<reference evidence="3 4" key="1">
    <citation type="submission" date="2020-03" db="EMBL/GenBank/DDBJ databases">
        <title>Complete genome sequence of Orbus sp. IPMB12 (BCRC 80908).</title>
        <authorList>
            <person name="Lo W.-S."/>
            <person name="Chang T.-H."/>
            <person name="Kuo C.-H."/>
        </authorList>
    </citation>
    <scope>NUCLEOTIDE SEQUENCE [LARGE SCALE GENOMIC DNA]</scope>
    <source>
        <strain evidence="3 4">IPMB12</strain>
    </source>
</reference>
<dbReference type="InterPro" id="IPR023136">
    <property type="entry name" value="Api92-like_dom_sf"/>
</dbReference>
<dbReference type="RefSeq" id="WP_166917441.1">
    <property type="nucleotide sequence ID" value="NZ_CP050253.1"/>
</dbReference>
<evidence type="ECO:0000259" key="2">
    <source>
        <dbReference type="Pfam" id="PF18406"/>
    </source>
</evidence>
<protein>
    <submittedName>
        <fullName evidence="3">DUF1281 domain-containing protein</fullName>
    </submittedName>
</protein>
<proteinExistence type="predicted"/>
<evidence type="ECO:0000313" key="3">
    <source>
        <dbReference type="EMBL" id="QIQ22144.1"/>
    </source>
</evidence>
<dbReference type="Proteomes" id="UP000501168">
    <property type="component" value="Chromosome"/>
</dbReference>
<dbReference type="KEGG" id="orb:IPMB12_10885"/>
<dbReference type="Pfam" id="PF06924">
    <property type="entry name" value="DUF1281"/>
    <property type="match status" value="1"/>
</dbReference>
<keyword evidence="4" id="KW-1185">Reference proteome</keyword>
<dbReference type="Gene3D" id="3.30.70.1270">
    <property type="entry name" value="Api92-like domains"/>
    <property type="match status" value="1"/>
</dbReference>
<evidence type="ECO:0000313" key="4">
    <source>
        <dbReference type="Proteomes" id="UP000501168"/>
    </source>
</evidence>
<dbReference type="AlphaFoldDB" id="A0A6G9IEM2"/>
<dbReference type="Gene3D" id="1.10.3530.10">
    <property type="entry name" value="Api92-like"/>
    <property type="match status" value="1"/>
</dbReference>
<dbReference type="Pfam" id="PF18406">
    <property type="entry name" value="DUF1281_C"/>
    <property type="match status" value="1"/>
</dbReference>
<dbReference type="InterPro" id="IPR009694">
    <property type="entry name" value="DUF1281"/>
</dbReference>
<dbReference type="InParanoid" id="A0A6G9IEM2"/>
<name>A0A6G9IEM2_9GAMM</name>
<sequence>MNCCLNRWYISAPTYKMKPINVFLGLDKLDNDPYYAFLFAIKRSIKIYVAGCAGILKPVTTIYNAPNTEIISHGIGEITPENTAFSYWLSFLISDCPLDSIYSGMIGDLYYETGLLNLAWEFMPKEQQTIIHELFKRNSFSWFKLNTPISLEDAGCLWYSLDDPVCQFVPFDLRYFMPTTLAKEILSESSCDIENNPSFQRYFEHYGVEQSQFKIMKHQLNDNSTMIEFDTDNTSLLPEVIKQFSQRYQCKLTYYYFSLKYDFCGKVIAQKGQLIEERADELHYTYSSDGDEKKLIGPEYILDQLIL</sequence>
<dbReference type="EMBL" id="CP050253">
    <property type="protein sequence ID" value="QIQ22144.1"/>
    <property type="molecule type" value="Genomic_DNA"/>
</dbReference>